<evidence type="ECO:0000313" key="1">
    <source>
        <dbReference type="EMBL" id="EET43848.1"/>
    </source>
</evidence>
<sequence length="42" mass="4853">MSSNSKGSSENEIFAFRRPFRRLSHLLQPIASISYHINLLSF</sequence>
<dbReference type="EMBL" id="ACKO02000015">
    <property type="protein sequence ID" value="EET43848.1"/>
    <property type="molecule type" value="Genomic_DNA"/>
</dbReference>
<comment type="caution">
    <text evidence="1">The sequence shown here is derived from an EMBL/GenBank/DDBJ whole genome shotgun (WGS) entry which is preliminary data.</text>
</comment>
<accession>C6M7C5</accession>
<dbReference type="AlphaFoldDB" id="C6M7C5"/>
<protein>
    <submittedName>
        <fullName evidence="1">Uncharacterized protein</fullName>
    </submittedName>
</protein>
<evidence type="ECO:0000313" key="2">
    <source>
        <dbReference type="Proteomes" id="UP000005365"/>
    </source>
</evidence>
<keyword evidence="2" id="KW-1185">Reference proteome</keyword>
<name>C6M7C5_NEISI</name>
<proteinExistence type="predicted"/>
<organism evidence="1 2">
    <name type="scientific">Neisseria sicca ATCC 29256</name>
    <dbReference type="NCBI Taxonomy" id="547045"/>
    <lineage>
        <taxon>Bacteria</taxon>
        <taxon>Pseudomonadati</taxon>
        <taxon>Pseudomonadota</taxon>
        <taxon>Betaproteobacteria</taxon>
        <taxon>Neisseriales</taxon>
        <taxon>Neisseriaceae</taxon>
        <taxon>Neisseria</taxon>
    </lineage>
</organism>
<dbReference type="Proteomes" id="UP000005365">
    <property type="component" value="Unassembled WGS sequence"/>
</dbReference>
<gene>
    <name evidence="1" type="ORF">NEISICOT_02432</name>
</gene>
<reference evidence="1" key="1">
    <citation type="submission" date="2009-07" db="EMBL/GenBank/DDBJ databases">
        <authorList>
            <person name="Weinstock G."/>
            <person name="Sodergren E."/>
            <person name="Clifton S."/>
            <person name="Fulton L."/>
            <person name="Fulton B."/>
            <person name="Courtney L."/>
            <person name="Fronick C."/>
            <person name="Harrison M."/>
            <person name="Strong C."/>
            <person name="Farmer C."/>
            <person name="Delahaunty K."/>
            <person name="Markovic C."/>
            <person name="Hall O."/>
            <person name="Minx P."/>
            <person name="Tomlinson C."/>
            <person name="Mitreva M."/>
            <person name="Nelson J."/>
            <person name="Hou S."/>
            <person name="Wollam A."/>
            <person name="Pepin K.H."/>
            <person name="Johnson M."/>
            <person name="Bhonagiri V."/>
            <person name="Nash W.E."/>
            <person name="Warren W."/>
            <person name="Chinwalla A."/>
            <person name="Mardis E.R."/>
            <person name="Wilson R.K."/>
        </authorList>
    </citation>
    <scope>NUCLEOTIDE SEQUENCE [LARGE SCALE GENOMIC DNA]</scope>
    <source>
        <strain evidence="1">ATCC 29256</strain>
    </source>
</reference>